<dbReference type="Gene3D" id="1.10.760.10">
    <property type="entry name" value="Cytochrome c-like domain"/>
    <property type="match status" value="1"/>
</dbReference>
<proteinExistence type="predicted"/>
<reference evidence="7 8" key="1">
    <citation type="journal article" date="2004" name="PLoS Biol.">
        <title>Genomic insights into methanotrophy: the complete genome sequence of Methylococcus capsulatus (Bath).</title>
        <authorList>
            <person name="Ward N.L."/>
            <person name="Larsen O."/>
            <person name="Sakwa J."/>
            <person name="Bruseth L."/>
            <person name="Khouri H.M."/>
            <person name="Durkin A.S."/>
            <person name="Dimitrov G."/>
            <person name="Jiang L."/>
            <person name="Scanlan D."/>
            <person name="Kang K.H."/>
            <person name="Lewis M.R."/>
            <person name="Nelson K.E."/>
            <person name="Methe B.A."/>
            <person name="Wu M."/>
            <person name="Heidelberg J.F."/>
            <person name="Paulsen I.T."/>
            <person name="Fouts D.E."/>
            <person name="Ravel J."/>
            <person name="Tettelin H."/>
            <person name="Ren Q."/>
            <person name="Read T.D."/>
            <person name="DeBoy R.T."/>
            <person name="Seshadri R."/>
            <person name="Salzberg S.L."/>
            <person name="Jensen H.B."/>
            <person name="Birkeland N.K."/>
            <person name="Nelson W.C."/>
            <person name="Dodson R.J."/>
            <person name="Grindhaug S.H."/>
            <person name="Holt I.E."/>
            <person name="Eidhammer I."/>
            <person name="Jonasen I."/>
            <person name="Vanaken S."/>
            <person name="Utterback T.R."/>
            <person name="Feldblyum T.V."/>
            <person name="Fraser C.M."/>
            <person name="Lillehaug J.R."/>
            <person name="Eisen J.A."/>
        </authorList>
    </citation>
    <scope>NUCLEOTIDE SEQUENCE [LARGE SCALE GENOMIC DNA]</scope>
    <source>
        <strain evidence="8">ATCC 33009 / NCIMB 11132 / Bath</strain>
    </source>
</reference>
<dbReference type="SUPFAM" id="SSF46626">
    <property type="entry name" value="Cytochrome c"/>
    <property type="match status" value="1"/>
</dbReference>
<evidence type="ECO:0000256" key="1">
    <source>
        <dbReference type="ARBA" id="ARBA00022617"/>
    </source>
</evidence>
<feature type="region of interest" description="Disordered" evidence="5">
    <location>
        <begin position="142"/>
        <end position="228"/>
    </location>
</feature>
<evidence type="ECO:0000256" key="4">
    <source>
        <dbReference type="PROSITE-ProRule" id="PRU00433"/>
    </source>
</evidence>
<accession>Q605T0</accession>
<keyword evidence="3 4" id="KW-0408">Iron</keyword>
<dbReference type="STRING" id="243233.MCA2198"/>
<evidence type="ECO:0000256" key="5">
    <source>
        <dbReference type="SAM" id="MobiDB-lite"/>
    </source>
</evidence>
<dbReference type="GO" id="GO:0046872">
    <property type="term" value="F:metal ion binding"/>
    <property type="evidence" value="ECO:0007669"/>
    <property type="project" value="UniProtKB-KW"/>
</dbReference>
<evidence type="ECO:0000256" key="2">
    <source>
        <dbReference type="ARBA" id="ARBA00022723"/>
    </source>
</evidence>
<dbReference type="InterPro" id="IPR036909">
    <property type="entry name" value="Cyt_c-like_dom_sf"/>
</dbReference>
<feature type="domain" description="Cytochrome c" evidence="6">
    <location>
        <begin position="57"/>
        <end position="139"/>
    </location>
</feature>
<dbReference type="Proteomes" id="UP000006821">
    <property type="component" value="Chromosome"/>
</dbReference>
<keyword evidence="2 4" id="KW-0479">Metal-binding</keyword>
<dbReference type="EMBL" id="AE017282">
    <property type="protein sequence ID" value="AAU91565.1"/>
    <property type="molecule type" value="Genomic_DNA"/>
</dbReference>
<protein>
    <recommendedName>
        <fullName evidence="6">Cytochrome c domain-containing protein</fullName>
    </recommendedName>
</protein>
<evidence type="ECO:0000259" key="6">
    <source>
        <dbReference type="PROSITE" id="PS51007"/>
    </source>
</evidence>
<dbReference type="InterPro" id="IPR009056">
    <property type="entry name" value="Cyt_c-like_dom"/>
</dbReference>
<dbReference type="InterPro" id="IPR013783">
    <property type="entry name" value="Ig-like_fold"/>
</dbReference>
<evidence type="ECO:0000313" key="8">
    <source>
        <dbReference type="Proteomes" id="UP000006821"/>
    </source>
</evidence>
<name>Q605T0_METCA</name>
<dbReference type="KEGG" id="mca:MCA2198"/>
<dbReference type="AlphaFoldDB" id="Q605T0"/>
<feature type="compositionally biased region" description="Pro residues" evidence="5">
    <location>
        <begin position="145"/>
        <end position="209"/>
    </location>
</feature>
<dbReference type="GO" id="GO:0009055">
    <property type="term" value="F:electron transfer activity"/>
    <property type="evidence" value="ECO:0007669"/>
    <property type="project" value="InterPro"/>
</dbReference>
<keyword evidence="1 4" id="KW-0349">Heme</keyword>
<evidence type="ECO:0000313" key="7">
    <source>
        <dbReference type="EMBL" id="AAU91565.1"/>
    </source>
</evidence>
<organism evidence="7 8">
    <name type="scientific">Methylococcus capsulatus (strain ATCC 33009 / NCIMB 11132 / Bath)</name>
    <dbReference type="NCBI Taxonomy" id="243233"/>
    <lineage>
        <taxon>Bacteria</taxon>
        <taxon>Pseudomonadati</taxon>
        <taxon>Pseudomonadota</taxon>
        <taxon>Gammaproteobacteria</taxon>
        <taxon>Methylococcales</taxon>
        <taxon>Methylococcaceae</taxon>
        <taxon>Methylococcus</taxon>
    </lineage>
</organism>
<dbReference type="Gene3D" id="2.60.40.10">
    <property type="entry name" value="Immunoglobulins"/>
    <property type="match status" value="1"/>
</dbReference>
<gene>
    <name evidence="7" type="ordered locus">MCA2198</name>
</gene>
<dbReference type="eggNOG" id="COG2010">
    <property type="taxonomic scope" value="Bacteria"/>
</dbReference>
<dbReference type="HOGENOM" id="CLU_639052_0_0_6"/>
<evidence type="ECO:0000256" key="3">
    <source>
        <dbReference type="ARBA" id="ARBA00023004"/>
    </source>
</evidence>
<sequence length="429" mass="43969">MPGRWEYRTASSLVVSTNKQEVRVMTKKLGIFRSANTTAEGPWSRHALSLAVVMVATGSVPGESFAALTYAGNCQMCHGAYDSGSGATAGGMAPALKGAKKNASATRAAIAAGGTMGTMGASWSDADLNAVALEIGGAADLGAPTPAPTATPTPAPTATPTPAPSATPAPTTTPAPTATPAPTGTPAPTPKPSPTPAPTATPRPSPTPAPCADEARPEIDTIPSPWDANAGKELRFTVSALDCDDDSLTIKAKGLPSGATLTQEFDPDLRKQIATVSWTPGPEAVGTVHTVVFVAVDKDGNGHKKSVSIPRWTAIRVWPANTTPEAGAIEVVAIQRAQWSAGQSQLLLTGRIKFSRILTKSERQSLVADPVVITDATTHEVIGQANASVSGKWSARIPLDGGKVPCSVAVDFHGEMGSRPVKRAPSQCN</sequence>
<dbReference type="GO" id="GO:0020037">
    <property type="term" value="F:heme binding"/>
    <property type="evidence" value="ECO:0007669"/>
    <property type="project" value="InterPro"/>
</dbReference>
<dbReference type="PROSITE" id="PS51007">
    <property type="entry name" value="CYTC"/>
    <property type="match status" value="1"/>
</dbReference>